<dbReference type="Gene3D" id="1.10.10.820">
    <property type="match status" value="1"/>
</dbReference>
<dbReference type="InterPro" id="IPR001609">
    <property type="entry name" value="Myosin_head_motor_dom-like"/>
</dbReference>
<feature type="binding site" evidence="6">
    <location>
        <begin position="131"/>
        <end position="138"/>
    </location>
    <ligand>
        <name>ATP</name>
        <dbReference type="ChEBI" id="CHEBI:30616"/>
    </ligand>
</feature>
<comment type="caution">
    <text evidence="8">The sequence shown here is derived from an EMBL/GenBank/DDBJ whole genome shotgun (WGS) entry which is preliminary data.</text>
</comment>
<evidence type="ECO:0000256" key="2">
    <source>
        <dbReference type="ARBA" id="ARBA00022840"/>
    </source>
</evidence>
<feature type="domain" description="Myosin motor" evidence="7">
    <location>
        <begin position="46"/>
        <end position="649"/>
    </location>
</feature>
<proteinExistence type="inferred from homology"/>
<organism evidence="8 9">
    <name type="scientific">Henosepilachna vigintioctopunctata</name>
    <dbReference type="NCBI Taxonomy" id="420089"/>
    <lineage>
        <taxon>Eukaryota</taxon>
        <taxon>Metazoa</taxon>
        <taxon>Ecdysozoa</taxon>
        <taxon>Arthropoda</taxon>
        <taxon>Hexapoda</taxon>
        <taxon>Insecta</taxon>
        <taxon>Pterygota</taxon>
        <taxon>Neoptera</taxon>
        <taxon>Endopterygota</taxon>
        <taxon>Coleoptera</taxon>
        <taxon>Polyphaga</taxon>
        <taxon>Cucujiformia</taxon>
        <taxon>Coccinelloidea</taxon>
        <taxon>Coccinellidae</taxon>
        <taxon>Epilachninae</taxon>
        <taxon>Epilachnini</taxon>
        <taxon>Henosepilachna</taxon>
    </lineage>
</organism>
<evidence type="ECO:0000256" key="4">
    <source>
        <dbReference type="ARBA" id="ARBA00023175"/>
    </source>
</evidence>
<feature type="region of interest" description="Actin-binding" evidence="6">
    <location>
        <begin position="581"/>
        <end position="603"/>
    </location>
</feature>
<keyword evidence="9" id="KW-1185">Reference proteome</keyword>
<keyword evidence="5 6" id="KW-0009">Actin-binding</keyword>
<evidence type="ECO:0000259" key="7">
    <source>
        <dbReference type="PROSITE" id="PS51456"/>
    </source>
</evidence>
<reference evidence="8 9" key="1">
    <citation type="submission" date="2023-03" db="EMBL/GenBank/DDBJ databases">
        <title>Genome insight into feeding habits of ladybird beetles.</title>
        <authorList>
            <person name="Li H.-S."/>
            <person name="Huang Y.-H."/>
            <person name="Pang H."/>
        </authorList>
    </citation>
    <scope>NUCLEOTIDE SEQUENCE [LARGE SCALE GENOMIC DNA]</scope>
    <source>
        <strain evidence="8">SYSU_2023b</strain>
        <tissue evidence="8">Whole body</tissue>
    </source>
</reference>
<evidence type="ECO:0000256" key="6">
    <source>
        <dbReference type="PROSITE-ProRule" id="PRU00782"/>
    </source>
</evidence>
<dbReference type="SUPFAM" id="SSF52540">
    <property type="entry name" value="P-loop containing nucleoside triphosphate hydrolases"/>
    <property type="match status" value="1"/>
</dbReference>
<dbReference type="GO" id="GO:0016020">
    <property type="term" value="C:membrane"/>
    <property type="evidence" value="ECO:0007669"/>
    <property type="project" value="TreeGrafter"/>
</dbReference>
<evidence type="ECO:0000313" key="8">
    <source>
        <dbReference type="EMBL" id="KAK9888017.1"/>
    </source>
</evidence>
<dbReference type="PRINTS" id="PR00193">
    <property type="entry name" value="MYOSINHEAVY"/>
</dbReference>
<dbReference type="GO" id="GO:0005524">
    <property type="term" value="F:ATP binding"/>
    <property type="evidence" value="ECO:0007669"/>
    <property type="project" value="UniProtKB-UniRule"/>
</dbReference>
<keyword evidence="4 6" id="KW-0505">Motor protein</keyword>
<keyword evidence="3 6" id="KW-0518">Myosin</keyword>
<dbReference type="SMART" id="SM00242">
    <property type="entry name" value="MYSc"/>
    <property type="match status" value="1"/>
</dbReference>
<accession>A0AAW1V6U2</accession>
<sequence length="815" mass="94967">MTKVRDSSLDFTEVNRTSSKFRYSIELLRKETDLLNGCDRNIAKYFFINNVCDLEDKSPENVAGLIKYRFFKKQIYTWTGQTLIAVQPYERNVQKKVDKDNDPNICSVVSRAWFNLSNRLGKINQCIVISGDSGSGKTYSACVALKYLGTQPQICDLEILNNVLYKTWSSVSLLAAFGNASTFHNTNSSRFGRLIQIQCRNGKIVGAFIRTFLLERSRVSGPNRAETNFHIFHQALCGVDESTLENVYLSKKTEYKICPKIAHHPYCSYSETLKAMKFLQITQIDDILCILSLILNLGNIDFAVKDEKLIIPQDCKQYVNFCSKILLCNTTSLSQLLLKRLVAPRLRKASLCYTSCVNVEECQERKNSFMRFLYDSLFHYLVTTINNQIFYEKEHDCLGILDIYGFESFFLNTFEQLCINYANERLQQYYIQDYFKKQMNYAYEKYEKITKFDLSKYNERINLLDGSLSVFGILNEECLVKRYNTDIFIGSRLSNSLSKNEFFIARSDSRNTKFSIKHYAGTVEYDCRSMVNKNRDKIPEEMILLLNETKFEFLRQVVSSRSEDIQYLQGKTLLSKFKKSLDNLMATLDKADVHYVKCLKPNQKQIGNFFDEEYFIKQLEYNGIMDTLKLEFQLYSIVIAKNEFSRRFGDQILEELKYLLKGKVYVGKDKIYFSENSFGLILKYQSILMLSCVRRIQRYWKAKYKKRNQAATKIQRCFRRSSQMNRSKLNDTLDSTLDGITVIENVNFKSEITRALEDIEIKSKVPSRKMFKGDRIVSRQRIAQVPVRCHIKKTCIPFSYVLPIQETPSGLIDIF</sequence>
<protein>
    <recommendedName>
        <fullName evidence="7">Myosin motor domain-containing protein</fullName>
    </recommendedName>
</protein>
<evidence type="ECO:0000256" key="1">
    <source>
        <dbReference type="ARBA" id="ARBA00022741"/>
    </source>
</evidence>
<dbReference type="GO" id="GO:0000146">
    <property type="term" value="F:microfilament motor activity"/>
    <property type="evidence" value="ECO:0007669"/>
    <property type="project" value="TreeGrafter"/>
</dbReference>
<dbReference type="PANTHER" id="PTHR13140">
    <property type="entry name" value="MYOSIN"/>
    <property type="match status" value="1"/>
</dbReference>
<comment type="similarity">
    <text evidence="6">Belongs to the TRAFAC class myosin-kinesin ATPase superfamily. Myosin family.</text>
</comment>
<dbReference type="GO" id="GO:0016459">
    <property type="term" value="C:myosin complex"/>
    <property type="evidence" value="ECO:0007669"/>
    <property type="project" value="UniProtKB-KW"/>
</dbReference>
<dbReference type="AlphaFoldDB" id="A0AAW1V6U2"/>
<dbReference type="InterPro" id="IPR027417">
    <property type="entry name" value="P-loop_NTPase"/>
</dbReference>
<keyword evidence="1 6" id="KW-0547">Nucleotide-binding</keyword>
<evidence type="ECO:0000313" key="9">
    <source>
        <dbReference type="Proteomes" id="UP001431783"/>
    </source>
</evidence>
<dbReference type="PROSITE" id="PS51456">
    <property type="entry name" value="MYOSIN_MOTOR"/>
    <property type="match status" value="1"/>
</dbReference>
<dbReference type="CDD" id="cd00124">
    <property type="entry name" value="MYSc"/>
    <property type="match status" value="1"/>
</dbReference>
<dbReference type="EMBL" id="JARQZJ010000121">
    <property type="protein sequence ID" value="KAK9888017.1"/>
    <property type="molecule type" value="Genomic_DNA"/>
</dbReference>
<dbReference type="Gene3D" id="1.20.58.530">
    <property type="match status" value="1"/>
</dbReference>
<evidence type="ECO:0000256" key="5">
    <source>
        <dbReference type="ARBA" id="ARBA00023203"/>
    </source>
</evidence>
<dbReference type="Gene3D" id="3.40.850.10">
    <property type="entry name" value="Kinesin motor domain"/>
    <property type="match status" value="1"/>
</dbReference>
<dbReference type="GO" id="GO:0005737">
    <property type="term" value="C:cytoplasm"/>
    <property type="evidence" value="ECO:0007669"/>
    <property type="project" value="TreeGrafter"/>
</dbReference>
<gene>
    <name evidence="8" type="ORF">WA026_000301</name>
</gene>
<evidence type="ECO:0000256" key="3">
    <source>
        <dbReference type="ARBA" id="ARBA00023123"/>
    </source>
</evidence>
<name>A0AAW1V6U2_9CUCU</name>
<dbReference type="GO" id="GO:0051015">
    <property type="term" value="F:actin filament binding"/>
    <property type="evidence" value="ECO:0007669"/>
    <property type="project" value="TreeGrafter"/>
</dbReference>
<dbReference type="PANTHER" id="PTHR13140:SF289">
    <property type="entry name" value="UNCONVENTIONAL MYOSIN-XIX"/>
    <property type="match status" value="1"/>
</dbReference>
<dbReference type="Pfam" id="PF00063">
    <property type="entry name" value="Myosin_head"/>
    <property type="match status" value="1"/>
</dbReference>
<dbReference type="GO" id="GO:0007015">
    <property type="term" value="P:actin filament organization"/>
    <property type="evidence" value="ECO:0007669"/>
    <property type="project" value="TreeGrafter"/>
</dbReference>
<dbReference type="Gene3D" id="1.20.120.720">
    <property type="entry name" value="Myosin VI head, motor domain, U50 subdomain"/>
    <property type="match status" value="1"/>
</dbReference>
<dbReference type="Proteomes" id="UP001431783">
    <property type="component" value="Unassembled WGS sequence"/>
</dbReference>
<dbReference type="InterPro" id="IPR036961">
    <property type="entry name" value="Kinesin_motor_dom_sf"/>
</dbReference>
<keyword evidence="2 6" id="KW-0067">ATP-binding</keyword>